<organism evidence="1 2">
    <name type="scientific">Streptomyces sanglieri</name>
    <dbReference type="NCBI Taxonomy" id="193460"/>
    <lineage>
        <taxon>Bacteria</taxon>
        <taxon>Bacillati</taxon>
        <taxon>Actinomycetota</taxon>
        <taxon>Actinomycetes</taxon>
        <taxon>Kitasatosporales</taxon>
        <taxon>Streptomycetaceae</taxon>
        <taxon>Streptomyces</taxon>
    </lineage>
</organism>
<sequence length="171" mass="18583">MPEERGTTRVWVYARQFYIVDPDLGTDQAPDIADAGNGLIAVEEDGAGILTGLTVGPVEVTVTTQASEPPLHEGDWDEVVETSFLSTTGSALVASWEDGEAEDLPDLAPNGPGCYRVRVHARGRDEGRAKDSLGPDDDPVEVYLLQVWPAPAAEERIIRQTDQVGDEWRQL</sequence>
<gene>
    <name evidence="1" type="ORF">ACFQ2K_04945</name>
</gene>
<dbReference type="EMBL" id="JBHTGL010000005">
    <property type="protein sequence ID" value="MFD0622267.1"/>
    <property type="molecule type" value="Genomic_DNA"/>
</dbReference>
<keyword evidence="2" id="KW-1185">Reference proteome</keyword>
<proteinExistence type="predicted"/>
<accession>A0ABW2WLF3</accession>
<reference evidence="2" key="1">
    <citation type="journal article" date="2019" name="Int. J. Syst. Evol. Microbiol.">
        <title>The Global Catalogue of Microorganisms (GCM) 10K type strain sequencing project: providing services to taxonomists for standard genome sequencing and annotation.</title>
        <authorList>
            <consortium name="The Broad Institute Genomics Platform"/>
            <consortium name="The Broad Institute Genome Sequencing Center for Infectious Disease"/>
            <person name="Wu L."/>
            <person name="Ma J."/>
        </authorList>
    </citation>
    <scope>NUCLEOTIDE SEQUENCE [LARGE SCALE GENOMIC DNA]</scope>
    <source>
        <strain evidence="2">JCM 12607</strain>
    </source>
</reference>
<name>A0ABW2WLF3_9ACTN</name>
<protein>
    <submittedName>
        <fullName evidence="1">Uncharacterized protein</fullName>
    </submittedName>
</protein>
<comment type="caution">
    <text evidence="1">The sequence shown here is derived from an EMBL/GenBank/DDBJ whole genome shotgun (WGS) entry which is preliminary data.</text>
</comment>
<dbReference type="Proteomes" id="UP001596915">
    <property type="component" value="Unassembled WGS sequence"/>
</dbReference>
<evidence type="ECO:0000313" key="1">
    <source>
        <dbReference type="EMBL" id="MFD0622267.1"/>
    </source>
</evidence>
<evidence type="ECO:0000313" key="2">
    <source>
        <dbReference type="Proteomes" id="UP001596915"/>
    </source>
</evidence>